<organism evidence="1">
    <name type="scientific">uncultured Caudovirales phage</name>
    <dbReference type="NCBI Taxonomy" id="2100421"/>
    <lineage>
        <taxon>Viruses</taxon>
        <taxon>Duplodnaviria</taxon>
        <taxon>Heunggongvirae</taxon>
        <taxon>Uroviricota</taxon>
        <taxon>Caudoviricetes</taxon>
        <taxon>Peduoviridae</taxon>
        <taxon>Maltschvirus</taxon>
        <taxon>Maltschvirus maltsch</taxon>
    </lineage>
</organism>
<dbReference type="EMBL" id="LR797067">
    <property type="protein sequence ID" value="CAB4184492.1"/>
    <property type="molecule type" value="Genomic_DNA"/>
</dbReference>
<accession>A0A6J5QL60</accession>
<proteinExistence type="predicted"/>
<reference evidence="1" key="1">
    <citation type="submission" date="2020-05" db="EMBL/GenBank/DDBJ databases">
        <authorList>
            <person name="Chiriac C."/>
            <person name="Salcher M."/>
            <person name="Ghai R."/>
            <person name="Kavagutti S V."/>
        </authorList>
    </citation>
    <scope>NUCLEOTIDE SEQUENCE</scope>
</reference>
<evidence type="ECO:0000313" key="1">
    <source>
        <dbReference type="EMBL" id="CAB4184492.1"/>
    </source>
</evidence>
<sequence length="140" mass="15557">MAKKYLSRNINEVITWSRNQVKNPTQDWTGLCQSHCRQAYGVPAWAPSAIAAWHKIPDAQKHVGGKPKDAPRGALLYYSGGKFGHVAIAVGKKTSTNCLSNDYVRPGMIDSCSRDFPRWGLKYLGHSAWTPFGSLRLDPK</sequence>
<dbReference type="EMBL" id="LR797421">
    <property type="protein sequence ID" value="CAB4215378.1"/>
    <property type="molecule type" value="Genomic_DNA"/>
</dbReference>
<evidence type="ECO:0000313" key="2">
    <source>
        <dbReference type="EMBL" id="CAB4215378.1"/>
    </source>
</evidence>
<name>A0A6J5QL60_9CAUD</name>
<gene>
    <name evidence="1" type="ORF">UFOVP1121_23</name>
    <name evidence="2" type="ORF">UFOVP1482_22</name>
</gene>
<protein>
    <recommendedName>
        <fullName evidence="3">CHAP domain-containing protein</fullName>
    </recommendedName>
</protein>
<evidence type="ECO:0008006" key="3">
    <source>
        <dbReference type="Google" id="ProtNLM"/>
    </source>
</evidence>